<keyword evidence="15" id="KW-0333">Golgi apparatus</keyword>
<dbReference type="Pfam" id="PF04389">
    <property type="entry name" value="Peptidase_M28"/>
    <property type="match status" value="1"/>
</dbReference>
<reference evidence="24" key="1">
    <citation type="submission" date="2022-11" db="EMBL/GenBank/DDBJ databases">
        <title>Centuries of genome instability and evolution in soft-shell clam transmissible cancer (bioRxiv).</title>
        <authorList>
            <person name="Hart S.F.M."/>
            <person name="Yonemitsu M.A."/>
            <person name="Giersch R.M."/>
            <person name="Beal B.F."/>
            <person name="Arriagada G."/>
            <person name="Davis B.W."/>
            <person name="Ostrander E.A."/>
            <person name="Goff S.P."/>
            <person name="Metzger M.J."/>
        </authorList>
    </citation>
    <scope>NUCLEOTIDE SEQUENCE</scope>
    <source>
        <strain evidence="24">MELC-2E11</strain>
        <tissue evidence="24">Siphon/mantle</tissue>
    </source>
</reference>
<evidence type="ECO:0000256" key="7">
    <source>
        <dbReference type="ARBA" id="ARBA00022525"/>
    </source>
</evidence>
<evidence type="ECO:0000256" key="21">
    <source>
        <dbReference type="ARBA" id="ARBA00033328"/>
    </source>
</evidence>
<dbReference type="Gene3D" id="3.50.30.30">
    <property type="match status" value="1"/>
</dbReference>
<dbReference type="InterPro" id="IPR007484">
    <property type="entry name" value="Peptidase_M28"/>
</dbReference>
<evidence type="ECO:0000256" key="12">
    <source>
        <dbReference type="ARBA" id="ARBA00022801"/>
    </source>
</evidence>
<evidence type="ECO:0000313" key="24">
    <source>
        <dbReference type="EMBL" id="WAR20190.1"/>
    </source>
</evidence>
<evidence type="ECO:0000256" key="11">
    <source>
        <dbReference type="ARBA" id="ARBA00022729"/>
    </source>
</evidence>
<keyword evidence="11 22" id="KW-0732">Signal</keyword>
<evidence type="ECO:0000256" key="3">
    <source>
        <dbReference type="ARBA" id="ARBA00004555"/>
    </source>
</evidence>
<evidence type="ECO:0000256" key="17">
    <source>
        <dbReference type="ARBA" id="ARBA00023145"/>
    </source>
</evidence>
<evidence type="ECO:0000256" key="10">
    <source>
        <dbReference type="ARBA" id="ARBA00022723"/>
    </source>
</evidence>
<dbReference type="PANTHER" id="PTHR12053:SF3">
    <property type="entry name" value="CARBOXYPEPTIDASE Q"/>
    <property type="match status" value="1"/>
</dbReference>
<keyword evidence="10" id="KW-0479">Metal-binding</keyword>
<comment type="subunit">
    <text evidence="20">Homodimer. The monomeric form is inactive while the homodimer is active.</text>
</comment>
<evidence type="ECO:0000256" key="4">
    <source>
        <dbReference type="ARBA" id="ARBA00004613"/>
    </source>
</evidence>
<dbReference type="Proteomes" id="UP001164746">
    <property type="component" value="Chromosome 11"/>
</dbReference>
<evidence type="ECO:0000256" key="8">
    <source>
        <dbReference type="ARBA" id="ARBA00022645"/>
    </source>
</evidence>
<feature type="domain" description="Peptidase M28" evidence="23">
    <location>
        <begin position="227"/>
        <end position="295"/>
    </location>
</feature>
<evidence type="ECO:0000256" key="9">
    <source>
        <dbReference type="ARBA" id="ARBA00022670"/>
    </source>
</evidence>
<keyword evidence="13" id="KW-0256">Endoplasmic reticulum</keyword>
<evidence type="ECO:0000256" key="18">
    <source>
        <dbReference type="ARBA" id="ARBA00023180"/>
    </source>
</evidence>
<keyword evidence="7" id="KW-0964">Secreted</keyword>
<keyword evidence="19" id="KW-0458">Lysosome</keyword>
<dbReference type="PANTHER" id="PTHR12053">
    <property type="entry name" value="PROTEASE FAMILY M28 PLASMA GLUTAMATE CARBOXYPEPTIDASE-RELATED"/>
    <property type="match status" value="1"/>
</dbReference>
<keyword evidence="16" id="KW-0482">Metalloprotease</keyword>
<evidence type="ECO:0000256" key="20">
    <source>
        <dbReference type="ARBA" id="ARBA00025833"/>
    </source>
</evidence>
<evidence type="ECO:0000256" key="6">
    <source>
        <dbReference type="ARBA" id="ARBA00014116"/>
    </source>
</evidence>
<comment type="similarity">
    <text evidence="5">Belongs to the peptidase M28 family.</text>
</comment>
<gene>
    <name evidence="24" type="ORF">MAR_002028</name>
</gene>
<evidence type="ECO:0000259" key="23">
    <source>
        <dbReference type="Pfam" id="PF04389"/>
    </source>
</evidence>
<evidence type="ECO:0000256" key="14">
    <source>
        <dbReference type="ARBA" id="ARBA00022833"/>
    </source>
</evidence>
<name>A0ABY7FDN4_MYAAR</name>
<sequence>MISVVLLVQSSLVAGIDINRVRKQVASYKDVANRIIDLSLNGAAQNQSYNRLATFTDKFGYRLAGSQNLEDAIDYMLEALKMDQLENVHGENAVPRVHKLPMLGLGYSVGTGPQGIKAEVIVVKSFDELEKRATEVPGKIVVYNQDYHGYGISVRYRASGAAKAAKHGAVASLIRSVTPLSVDSPHTGMQVRWVRGEQIEVFLNMSAQNLPNKISRNTVAEIKGSLYPEQGAMDDGGGAFISWQALSLVRQLGLRPKRTLRLVLWTAEEFGGVGSQSYFNEHKLLKQINASNLDTGGEGTDISPWMKAGVPGASLANMNQQYFYWHHTNGDTMTVQDPVAMNLCSAVWAVTAYVVADLDEVLPRDNHIHVRVALH</sequence>
<evidence type="ECO:0000256" key="15">
    <source>
        <dbReference type="ARBA" id="ARBA00023034"/>
    </source>
</evidence>
<evidence type="ECO:0000256" key="5">
    <source>
        <dbReference type="ARBA" id="ARBA00010918"/>
    </source>
</evidence>
<dbReference type="SUPFAM" id="SSF53187">
    <property type="entry name" value="Zn-dependent exopeptidases"/>
    <property type="match status" value="1"/>
</dbReference>
<protein>
    <recommendedName>
        <fullName evidence="6">Carboxypeptidase Q</fullName>
    </recommendedName>
    <alternativeName>
        <fullName evidence="21">Plasma glutamate carboxypeptidase</fullName>
    </alternativeName>
</protein>
<accession>A0ABY7FDN4</accession>
<keyword evidence="12" id="KW-0378">Hydrolase</keyword>
<dbReference type="EMBL" id="CP111022">
    <property type="protein sequence ID" value="WAR20190.1"/>
    <property type="molecule type" value="Genomic_DNA"/>
</dbReference>
<dbReference type="Gene3D" id="3.40.630.10">
    <property type="entry name" value="Zn peptidases"/>
    <property type="match status" value="1"/>
</dbReference>
<evidence type="ECO:0000313" key="25">
    <source>
        <dbReference type="Proteomes" id="UP001164746"/>
    </source>
</evidence>
<keyword evidence="9" id="KW-0645">Protease</keyword>
<dbReference type="InterPro" id="IPR039866">
    <property type="entry name" value="CPQ"/>
</dbReference>
<evidence type="ECO:0000256" key="1">
    <source>
        <dbReference type="ARBA" id="ARBA00004240"/>
    </source>
</evidence>
<comment type="subcellular location">
    <subcellularLocation>
        <location evidence="1">Endoplasmic reticulum</location>
    </subcellularLocation>
    <subcellularLocation>
        <location evidence="3">Golgi apparatus</location>
    </subcellularLocation>
    <subcellularLocation>
        <location evidence="2">Lysosome</location>
    </subcellularLocation>
    <subcellularLocation>
        <location evidence="4">Secreted</location>
    </subcellularLocation>
</comment>
<evidence type="ECO:0000256" key="22">
    <source>
        <dbReference type="SAM" id="SignalP"/>
    </source>
</evidence>
<organism evidence="24 25">
    <name type="scientific">Mya arenaria</name>
    <name type="common">Soft-shell clam</name>
    <dbReference type="NCBI Taxonomy" id="6604"/>
    <lineage>
        <taxon>Eukaryota</taxon>
        <taxon>Metazoa</taxon>
        <taxon>Spiralia</taxon>
        <taxon>Lophotrochozoa</taxon>
        <taxon>Mollusca</taxon>
        <taxon>Bivalvia</taxon>
        <taxon>Autobranchia</taxon>
        <taxon>Heteroconchia</taxon>
        <taxon>Euheterodonta</taxon>
        <taxon>Imparidentia</taxon>
        <taxon>Neoheterodontei</taxon>
        <taxon>Myida</taxon>
        <taxon>Myoidea</taxon>
        <taxon>Myidae</taxon>
        <taxon>Mya</taxon>
    </lineage>
</organism>
<evidence type="ECO:0000256" key="2">
    <source>
        <dbReference type="ARBA" id="ARBA00004371"/>
    </source>
</evidence>
<evidence type="ECO:0000256" key="13">
    <source>
        <dbReference type="ARBA" id="ARBA00022824"/>
    </source>
</evidence>
<keyword evidence="8" id="KW-0121">Carboxypeptidase</keyword>
<feature type="chain" id="PRO_5047037511" description="Carboxypeptidase Q" evidence="22">
    <location>
        <begin position="16"/>
        <end position="375"/>
    </location>
</feature>
<proteinExistence type="inferred from homology"/>
<keyword evidence="18" id="KW-0325">Glycoprotein</keyword>
<keyword evidence="14" id="KW-0862">Zinc</keyword>
<evidence type="ECO:0000256" key="16">
    <source>
        <dbReference type="ARBA" id="ARBA00023049"/>
    </source>
</evidence>
<keyword evidence="25" id="KW-1185">Reference proteome</keyword>
<keyword evidence="17" id="KW-0865">Zymogen</keyword>
<evidence type="ECO:0000256" key="19">
    <source>
        <dbReference type="ARBA" id="ARBA00023228"/>
    </source>
</evidence>
<feature type="signal peptide" evidence="22">
    <location>
        <begin position="1"/>
        <end position="15"/>
    </location>
</feature>